<dbReference type="EMBL" id="RXNV01000012">
    <property type="protein sequence ID" value="RTR28526.1"/>
    <property type="molecule type" value="Genomic_DNA"/>
</dbReference>
<sequence>MAVRPIFSPLIDSIGVSEQPIDFHWHSGFAKSQKQKSIFSMHEAARALGFANLLEISSKSENKIGVKLSAFNLMITTKKYHKQFSVESAFQSSKVFESGGPYTDLLHKDSLSAKKDIRLKESGNLVRFRFFNRDFPTTPRTYFYDWVYINALLQNQELECELSGFDGFTDIEFNPQKSINCQAHAIALYQSLKSCNLLKEAMTSPESFLEYTSEHYAKQSRNIGVQQSMV</sequence>
<name>A0A3S0KDS4_9GAMM</name>
<evidence type="ECO:0000313" key="2">
    <source>
        <dbReference type="Proteomes" id="UP000282060"/>
    </source>
</evidence>
<reference evidence="1 2" key="1">
    <citation type="submission" date="2018-12" db="EMBL/GenBank/DDBJ databases">
        <authorList>
            <person name="Yu L."/>
        </authorList>
    </citation>
    <scope>NUCLEOTIDE SEQUENCE [LARGE SCALE GENOMIC DNA]</scope>
    <source>
        <strain evidence="1 2">HAW-EB5</strain>
    </source>
</reference>
<dbReference type="Proteomes" id="UP000282060">
    <property type="component" value="Unassembled WGS sequence"/>
</dbReference>
<proteinExistence type="predicted"/>
<comment type="caution">
    <text evidence="1">The sequence shown here is derived from an EMBL/GenBank/DDBJ whole genome shotgun (WGS) entry which is preliminary data.</text>
</comment>
<dbReference type="RefSeq" id="WP_126507461.1">
    <property type="nucleotide sequence ID" value="NZ_RXNV01000012.1"/>
</dbReference>
<organism evidence="1 2">
    <name type="scientific">Shewanella atlantica</name>
    <dbReference type="NCBI Taxonomy" id="271099"/>
    <lineage>
        <taxon>Bacteria</taxon>
        <taxon>Pseudomonadati</taxon>
        <taxon>Pseudomonadota</taxon>
        <taxon>Gammaproteobacteria</taxon>
        <taxon>Alteromonadales</taxon>
        <taxon>Shewanellaceae</taxon>
        <taxon>Shewanella</taxon>
    </lineage>
</organism>
<protein>
    <submittedName>
        <fullName evidence="1">Uncharacterized protein</fullName>
    </submittedName>
</protein>
<dbReference type="Pfam" id="PF22397">
    <property type="entry name" value="NADAR-DarT1"/>
    <property type="match status" value="1"/>
</dbReference>
<dbReference type="InterPro" id="IPR053913">
    <property type="entry name" value="NADAR-DarT1"/>
</dbReference>
<evidence type="ECO:0000313" key="1">
    <source>
        <dbReference type="EMBL" id="RTR28526.1"/>
    </source>
</evidence>
<gene>
    <name evidence="1" type="ORF">EKG39_18450</name>
</gene>
<keyword evidence="2" id="KW-1185">Reference proteome</keyword>
<dbReference type="AlphaFoldDB" id="A0A3S0KDS4"/>
<dbReference type="OrthoDB" id="3255715at2"/>
<accession>A0A3S0KDS4</accession>